<name>F0J9W4_AMBVA</name>
<dbReference type="EMBL" id="BK007665">
    <property type="protein sequence ID" value="DAA34637.1"/>
    <property type="molecule type" value="mRNA"/>
</dbReference>
<feature type="signal peptide" evidence="1">
    <location>
        <begin position="1"/>
        <end position="19"/>
    </location>
</feature>
<evidence type="ECO:0000256" key="1">
    <source>
        <dbReference type="SAM" id="SignalP"/>
    </source>
</evidence>
<reference evidence="2" key="1">
    <citation type="journal article" date="2011" name="BMC Genomics">
        <title>A further insight into the sialome of the tropical bont tick, Amblyomma variegatum.</title>
        <authorList>
            <person name="Ribeiro J.M."/>
            <person name="Anderson J.M."/>
            <person name="Manoukis N.C."/>
            <person name="Meng Z."/>
            <person name="Francishetti I.M."/>
        </authorList>
    </citation>
    <scope>NUCLEOTIDE SEQUENCE</scope>
    <source>
        <strain evidence="2">Amb_var-1498</strain>
        <tissue evidence="2">Salivary gland</tissue>
    </source>
</reference>
<organism evidence="2">
    <name type="scientific">Amblyomma variegatum</name>
    <name type="common">Tropical bont tick</name>
    <dbReference type="NCBI Taxonomy" id="34610"/>
    <lineage>
        <taxon>Eukaryota</taxon>
        <taxon>Metazoa</taxon>
        <taxon>Ecdysozoa</taxon>
        <taxon>Arthropoda</taxon>
        <taxon>Chelicerata</taxon>
        <taxon>Arachnida</taxon>
        <taxon>Acari</taxon>
        <taxon>Parasitiformes</taxon>
        <taxon>Ixodida</taxon>
        <taxon>Ixodoidea</taxon>
        <taxon>Ixodidae</taxon>
        <taxon>Amblyomminae</taxon>
        <taxon>Amblyomma</taxon>
    </lineage>
</organism>
<feature type="chain" id="PRO_5003255247" evidence="1">
    <location>
        <begin position="20"/>
        <end position="78"/>
    </location>
</feature>
<proteinExistence type="evidence at transcript level"/>
<dbReference type="AlphaFoldDB" id="F0J9W4"/>
<evidence type="ECO:0000313" key="2">
    <source>
        <dbReference type="EMBL" id="DAA34637.1"/>
    </source>
</evidence>
<sequence>MATLLAVLPAGVPLPVTLVAENPPVLTVPDELPPSFPIIGKNNIAYFAGWFGGKFFRTHNCVASKKFELLLEGATLSE</sequence>
<protein>
    <submittedName>
        <fullName evidence="2">Hypothetical secreted peptide 1498</fullName>
    </submittedName>
</protein>
<keyword evidence="1" id="KW-0732">Signal</keyword>
<accession>F0J9W4</accession>